<sequence>KRRPLPSDAPLPPTAALASDPAAAMTAMKEAQQRAAAFRVLFSDGDREIDIGEVAVDPGLAFKKLQFLISDMIGVSPHQISLFLVRQRKARQPPEVRRRTPIDEGTDFGALVRERDGVVLAQLKRTRRDRRGRARRNHVAGGGGDEFFALEKEPTRLLPEKTILRRPAEFYGGGVPPMAPMVPRPAVADDGSGIMGLFDYEGLMNLQLQRDRYLLSTAYYPYAGAPPPYAGDPPREFGRGEGAAPCEVCQAARERPAPFHCCVHDRVVAEGFRSRVGPIQRPPPKARAHSAAR</sequence>
<feature type="region of interest" description="Disordered" evidence="1">
    <location>
        <begin position="274"/>
        <end position="293"/>
    </location>
</feature>
<feature type="non-terminal residue" evidence="3">
    <location>
        <position position="1"/>
    </location>
</feature>
<dbReference type="PANTHER" id="PTHR36351:SF1">
    <property type="entry name" value="EMBRYO SAC DEVELOPMENT ARREST 12"/>
    <property type="match status" value="1"/>
</dbReference>
<name>A0A1D1YSC2_9ARAE</name>
<proteinExistence type="predicted"/>
<evidence type="ECO:0000313" key="3">
    <source>
        <dbReference type="EMBL" id="JAT57541.1"/>
    </source>
</evidence>
<accession>A0A1D1YSC2</accession>
<dbReference type="AlphaFoldDB" id="A0A1D1YSC2"/>
<protein>
    <submittedName>
        <fullName evidence="3">UvrABC system protein A</fullName>
    </submittedName>
</protein>
<dbReference type="EMBL" id="GDJX01010395">
    <property type="protein sequence ID" value="JAT57541.1"/>
    <property type="molecule type" value="Transcribed_RNA"/>
</dbReference>
<feature type="compositionally biased region" description="Basic residues" evidence="1">
    <location>
        <begin position="284"/>
        <end position="293"/>
    </location>
</feature>
<dbReference type="InterPro" id="IPR055562">
    <property type="entry name" value="DUF7138"/>
</dbReference>
<dbReference type="Pfam" id="PF23596">
    <property type="entry name" value="DUF7138"/>
    <property type="match status" value="1"/>
</dbReference>
<feature type="domain" description="DUF7138" evidence="2">
    <location>
        <begin position="36"/>
        <end position="120"/>
    </location>
</feature>
<organism evidence="3">
    <name type="scientific">Anthurium amnicola</name>
    <dbReference type="NCBI Taxonomy" id="1678845"/>
    <lineage>
        <taxon>Eukaryota</taxon>
        <taxon>Viridiplantae</taxon>
        <taxon>Streptophyta</taxon>
        <taxon>Embryophyta</taxon>
        <taxon>Tracheophyta</taxon>
        <taxon>Spermatophyta</taxon>
        <taxon>Magnoliopsida</taxon>
        <taxon>Liliopsida</taxon>
        <taxon>Araceae</taxon>
        <taxon>Pothoideae</taxon>
        <taxon>Potheae</taxon>
        <taxon>Anthurium</taxon>
    </lineage>
</organism>
<evidence type="ECO:0000256" key="1">
    <source>
        <dbReference type="SAM" id="MobiDB-lite"/>
    </source>
</evidence>
<evidence type="ECO:0000259" key="2">
    <source>
        <dbReference type="Pfam" id="PF23596"/>
    </source>
</evidence>
<dbReference type="PANTHER" id="PTHR36351">
    <property type="entry name" value="EMBRYO SAC DEVELOPMENT ARREST 12"/>
    <property type="match status" value="1"/>
</dbReference>
<gene>
    <name evidence="3" type="primary">uvrA_4</name>
    <name evidence="3" type="ORF">g.27908</name>
</gene>
<reference evidence="3" key="1">
    <citation type="submission" date="2015-07" db="EMBL/GenBank/DDBJ databases">
        <title>Transcriptome Assembly of Anthurium amnicola.</title>
        <authorList>
            <person name="Suzuki J."/>
        </authorList>
    </citation>
    <scope>NUCLEOTIDE SEQUENCE</scope>
</reference>